<accession>A0A451DBC1</accession>
<dbReference type="AlphaFoldDB" id="A0A451DBC1"/>
<dbReference type="Proteomes" id="UP000294349">
    <property type="component" value="Chromosome"/>
</dbReference>
<reference evidence="2 3" key="1">
    <citation type="submission" date="2019-02" db="EMBL/GenBank/DDBJ databases">
        <authorList>
            <person name="Manzano-Marin A."/>
            <person name="Manzano-Marin A."/>
        </authorList>
    </citation>
    <scope>NUCLEOTIDE SEQUENCE [LARGE SCALE GENOMIC DNA]</scope>
    <source>
        <strain evidence="2 3">BuCilaricifoliae</strain>
    </source>
</reference>
<sequence length="249" mass="30218">MSIMYIIMIDVNQFFYKNKKKIFIFSTISAFVNLFITFICRLNINDISILYNLDYSKKLSLFNIINNMNINQKNIIFYIESIKIMSTVISQFLLTTLVIWLIPFISLSLIKKFIYVQTQILKSFFLFILTIYLQFSLIEIKYDFFIIIRILLSTLLLVSVIFYIIEKKNIFYSIKNSTKIMINNIYLIIPMIFFWLIFKWLILILLKLFNIFSMYTNIFILNIFINIYFSYIIIYLFRFYIFYKAKDII</sequence>
<gene>
    <name evidence="2" type="primary">yciC</name>
    <name evidence="2" type="ORF">BUCILAFE3058_181</name>
</gene>
<evidence type="ECO:0000313" key="2">
    <source>
        <dbReference type="EMBL" id="VFP83665.1"/>
    </source>
</evidence>
<evidence type="ECO:0000313" key="3">
    <source>
        <dbReference type="Proteomes" id="UP000294349"/>
    </source>
</evidence>
<dbReference type="EMBL" id="LR217717">
    <property type="protein sequence ID" value="VFP83665.1"/>
    <property type="molecule type" value="Genomic_DNA"/>
</dbReference>
<name>A0A451DBC1_9GAMM</name>
<dbReference type="Pfam" id="PF06790">
    <property type="entry name" value="UPF0259"/>
    <property type="match status" value="1"/>
</dbReference>
<dbReference type="OrthoDB" id="6554108at2"/>
<evidence type="ECO:0000256" key="1">
    <source>
        <dbReference type="SAM" id="Phobius"/>
    </source>
</evidence>
<feature type="transmembrane region" description="Helical" evidence="1">
    <location>
        <begin position="185"/>
        <end position="206"/>
    </location>
</feature>
<feature type="transmembrane region" description="Helical" evidence="1">
    <location>
        <begin position="218"/>
        <end position="241"/>
    </location>
</feature>
<feature type="transmembrane region" description="Helical" evidence="1">
    <location>
        <begin position="120"/>
        <end position="138"/>
    </location>
</feature>
<keyword evidence="1" id="KW-0472">Membrane</keyword>
<keyword evidence="1" id="KW-0812">Transmembrane</keyword>
<organism evidence="2 3">
    <name type="scientific">Buchnera aphidicola</name>
    <name type="common">Cinara laricifoliae</name>
    <dbReference type="NCBI Taxonomy" id="2518977"/>
    <lineage>
        <taxon>Bacteria</taxon>
        <taxon>Pseudomonadati</taxon>
        <taxon>Pseudomonadota</taxon>
        <taxon>Gammaproteobacteria</taxon>
        <taxon>Enterobacterales</taxon>
        <taxon>Erwiniaceae</taxon>
        <taxon>Buchnera</taxon>
    </lineage>
</organism>
<protein>
    <submittedName>
        <fullName evidence="2">UPF0259 membrane protein YciC</fullName>
    </submittedName>
</protein>
<feature type="transmembrane region" description="Helical" evidence="1">
    <location>
        <begin position="144"/>
        <end position="165"/>
    </location>
</feature>
<keyword evidence="1" id="KW-1133">Transmembrane helix</keyword>
<feature type="transmembrane region" description="Helical" evidence="1">
    <location>
        <begin position="21"/>
        <end position="44"/>
    </location>
</feature>
<proteinExistence type="predicted"/>
<feature type="transmembrane region" description="Helical" evidence="1">
    <location>
        <begin position="88"/>
        <end position="108"/>
    </location>
</feature>